<dbReference type="GO" id="GO:0043937">
    <property type="term" value="P:regulation of sporulation"/>
    <property type="evidence" value="ECO:0007669"/>
    <property type="project" value="InterPro"/>
</dbReference>
<evidence type="ECO:0000313" key="2">
    <source>
        <dbReference type="Proteomes" id="UP000180057"/>
    </source>
</evidence>
<accession>A0A1S2M9X0</accession>
<dbReference type="AlphaFoldDB" id="A0A1S2M9X0"/>
<dbReference type="InterPro" id="IPR018540">
    <property type="entry name" value="Spo0E-like"/>
</dbReference>
<gene>
    <name evidence="1" type="ORF">BKP45_01160</name>
</gene>
<evidence type="ECO:0000313" key="1">
    <source>
        <dbReference type="EMBL" id="OIJ21414.1"/>
    </source>
</evidence>
<proteinExistence type="predicted"/>
<dbReference type="Pfam" id="PF09388">
    <property type="entry name" value="SpoOE-like"/>
    <property type="match status" value="1"/>
</dbReference>
<protein>
    <recommendedName>
        <fullName evidence="3">Spo0E family sporulation regulatory protein-aspartic acid phosphatase</fullName>
    </recommendedName>
</protein>
<dbReference type="GO" id="GO:0046983">
    <property type="term" value="F:protein dimerization activity"/>
    <property type="evidence" value="ECO:0007669"/>
    <property type="project" value="InterPro"/>
</dbReference>
<dbReference type="Proteomes" id="UP000180057">
    <property type="component" value="Unassembled WGS sequence"/>
</dbReference>
<organism evidence="1 2">
    <name type="scientific">Anaerobacillus alkalidiazotrophicus</name>
    <dbReference type="NCBI Taxonomy" id="472963"/>
    <lineage>
        <taxon>Bacteria</taxon>
        <taxon>Bacillati</taxon>
        <taxon>Bacillota</taxon>
        <taxon>Bacilli</taxon>
        <taxon>Bacillales</taxon>
        <taxon>Bacillaceae</taxon>
        <taxon>Anaerobacillus</taxon>
    </lineage>
</organism>
<dbReference type="InterPro" id="IPR037208">
    <property type="entry name" value="Spo0E-like_sf"/>
</dbReference>
<dbReference type="EMBL" id="MLQS01000001">
    <property type="protein sequence ID" value="OIJ21414.1"/>
    <property type="molecule type" value="Genomic_DNA"/>
</dbReference>
<evidence type="ECO:0008006" key="3">
    <source>
        <dbReference type="Google" id="ProtNLM"/>
    </source>
</evidence>
<dbReference type="Gene3D" id="4.10.280.10">
    <property type="entry name" value="Helix-loop-helix DNA-binding domain"/>
    <property type="match status" value="1"/>
</dbReference>
<reference evidence="1 2" key="1">
    <citation type="submission" date="2016-10" db="EMBL/GenBank/DDBJ databases">
        <title>Draft genome sequences of four alkaliphilic bacteria belonging to the Anaerobacillus genus.</title>
        <authorList>
            <person name="Bassil N.M."/>
            <person name="Lloyd J.R."/>
        </authorList>
    </citation>
    <scope>NUCLEOTIDE SEQUENCE [LARGE SCALE GENOMIC DNA]</scope>
    <source>
        <strain evidence="1 2">DSM 22531</strain>
    </source>
</reference>
<name>A0A1S2M9X0_9BACI</name>
<dbReference type="RefSeq" id="WP_071388028.1">
    <property type="nucleotide sequence ID" value="NZ_MLQS01000001.1"/>
</dbReference>
<comment type="caution">
    <text evidence="1">The sequence shown here is derived from an EMBL/GenBank/DDBJ whole genome shotgun (WGS) entry which is preliminary data.</text>
</comment>
<keyword evidence="2" id="KW-1185">Reference proteome</keyword>
<sequence>MTSKNILRLYIEHKRTMMINAAYDYGFNAEITIQHSQELDELLNKYSRIIIEKQENDLPSYQF</sequence>
<dbReference type="SUPFAM" id="SSF140500">
    <property type="entry name" value="BAS1536-like"/>
    <property type="match status" value="1"/>
</dbReference>
<dbReference type="InterPro" id="IPR036638">
    <property type="entry name" value="HLH_DNA-bd_sf"/>
</dbReference>